<dbReference type="GO" id="GO:0016787">
    <property type="term" value="F:hydrolase activity"/>
    <property type="evidence" value="ECO:0007669"/>
    <property type="project" value="UniProtKB-KW"/>
</dbReference>
<evidence type="ECO:0000256" key="3">
    <source>
        <dbReference type="ARBA" id="ARBA00022679"/>
    </source>
</evidence>
<evidence type="ECO:0000256" key="1">
    <source>
        <dbReference type="ARBA" id="ARBA00000553"/>
    </source>
</evidence>
<keyword evidence="5" id="KW-0378">Hydrolase</keyword>
<comment type="similarity">
    <text evidence="2">Belongs to the purine nucleoside phosphorylase YfiH/LACC1 family.</text>
</comment>
<evidence type="ECO:0000256" key="9">
    <source>
        <dbReference type="ARBA" id="ARBA00049893"/>
    </source>
</evidence>
<protein>
    <recommendedName>
        <fullName evidence="11">Purine nucleoside phosphorylase</fullName>
    </recommendedName>
</protein>
<keyword evidence="6" id="KW-0862">Zinc</keyword>
<dbReference type="SUPFAM" id="SSF64438">
    <property type="entry name" value="CNF1/YfiH-like putative cysteine hydrolases"/>
    <property type="match status" value="1"/>
</dbReference>
<feature type="non-terminal residue" evidence="10">
    <location>
        <position position="1"/>
    </location>
</feature>
<accession>A0A382CXE1</accession>
<dbReference type="CDD" id="cd16833">
    <property type="entry name" value="YfiH"/>
    <property type="match status" value="1"/>
</dbReference>
<dbReference type="Pfam" id="PF02578">
    <property type="entry name" value="Cu-oxidase_4"/>
    <property type="match status" value="1"/>
</dbReference>
<keyword evidence="3" id="KW-0808">Transferase</keyword>
<evidence type="ECO:0008006" key="11">
    <source>
        <dbReference type="Google" id="ProtNLM"/>
    </source>
</evidence>
<dbReference type="PANTHER" id="PTHR30616:SF2">
    <property type="entry name" value="PURINE NUCLEOSIDE PHOSPHORYLASE LACC1"/>
    <property type="match status" value="1"/>
</dbReference>
<comment type="catalytic activity">
    <reaction evidence="1">
        <text>inosine + phosphate = alpha-D-ribose 1-phosphate + hypoxanthine</text>
        <dbReference type="Rhea" id="RHEA:27646"/>
        <dbReference type="ChEBI" id="CHEBI:17368"/>
        <dbReference type="ChEBI" id="CHEBI:17596"/>
        <dbReference type="ChEBI" id="CHEBI:43474"/>
        <dbReference type="ChEBI" id="CHEBI:57720"/>
        <dbReference type="EC" id="2.4.2.1"/>
    </reaction>
    <physiologicalReaction direction="left-to-right" evidence="1">
        <dbReference type="Rhea" id="RHEA:27647"/>
    </physiologicalReaction>
</comment>
<reference evidence="10" key="1">
    <citation type="submission" date="2018-05" db="EMBL/GenBank/DDBJ databases">
        <authorList>
            <person name="Lanie J.A."/>
            <person name="Ng W.-L."/>
            <person name="Kazmierczak K.M."/>
            <person name="Andrzejewski T.M."/>
            <person name="Davidsen T.M."/>
            <person name="Wayne K.J."/>
            <person name="Tettelin H."/>
            <person name="Glass J.I."/>
            <person name="Rusch D."/>
            <person name="Podicherti R."/>
            <person name="Tsui H.-C.T."/>
            <person name="Winkler M.E."/>
        </authorList>
    </citation>
    <scope>NUCLEOTIDE SEQUENCE</scope>
</reference>
<dbReference type="InterPro" id="IPR011324">
    <property type="entry name" value="Cytotoxic_necrot_fac-like_cat"/>
</dbReference>
<proteinExistence type="inferred from homology"/>
<dbReference type="EMBL" id="UINC01036602">
    <property type="protein sequence ID" value="SVB30830.1"/>
    <property type="molecule type" value="Genomic_DNA"/>
</dbReference>
<evidence type="ECO:0000256" key="2">
    <source>
        <dbReference type="ARBA" id="ARBA00007353"/>
    </source>
</evidence>
<comment type="catalytic activity">
    <reaction evidence="8">
        <text>adenosine + phosphate = alpha-D-ribose 1-phosphate + adenine</text>
        <dbReference type="Rhea" id="RHEA:27642"/>
        <dbReference type="ChEBI" id="CHEBI:16335"/>
        <dbReference type="ChEBI" id="CHEBI:16708"/>
        <dbReference type="ChEBI" id="CHEBI:43474"/>
        <dbReference type="ChEBI" id="CHEBI:57720"/>
        <dbReference type="EC" id="2.4.2.1"/>
    </reaction>
    <physiologicalReaction direction="left-to-right" evidence="8">
        <dbReference type="Rhea" id="RHEA:27643"/>
    </physiologicalReaction>
</comment>
<dbReference type="PANTHER" id="PTHR30616">
    <property type="entry name" value="UNCHARACTERIZED PROTEIN YFIH"/>
    <property type="match status" value="1"/>
</dbReference>
<dbReference type="GO" id="GO:0017061">
    <property type="term" value="F:S-methyl-5-thioadenosine phosphorylase activity"/>
    <property type="evidence" value="ECO:0007669"/>
    <property type="project" value="UniProtKB-EC"/>
</dbReference>
<evidence type="ECO:0000256" key="6">
    <source>
        <dbReference type="ARBA" id="ARBA00022833"/>
    </source>
</evidence>
<dbReference type="AlphaFoldDB" id="A0A382CXE1"/>
<sequence>GITHSGLPDEPFDLRRLGDGRSIRTTKRWGDLLRMSGFGSVIHARQVHGTKVLIHDTPGIGVREADEVADGHVTSAVGLLVAITVADCVPVYIIDAKKRLVALLHAGWRGTADGILSVGISVLRERWQSEPRHLWVHLGPAICGGCYEVGPEIFEALAQPYRPLPGLVDIRQILASQAQKVGVGAAQITISKDCTLCGESKFFSHRGGRSERQAAILGVRP</sequence>
<keyword evidence="4" id="KW-0479">Metal-binding</keyword>
<comment type="catalytic activity">
    <reaction evidence="9">
        <text>S-methyl-5'-thioadenosine + phosphate = 5-(methylsulfanyl)-alpha-D-ribose 1-phosphate + adenine</text>
        <dbReference type="Rhea" id="RHEA:11852"/>
        <dbReference type="ChEBI" id="CHEBI:16708"/>
        <dbReference type="ChEBI" id="CHEBI:17509"/>
        <dbReference type="ChEBI" id="CHEBI:43474"/>
        <dbReference type="ChEBI" id="CHEBI:58533"/>
        <dbReference type="EC" id="2.4.2.28"/>
    </reaction>
    <physiologicalReaction direction="left-to-right" evidence="9">
        <dbReference type="Rhea" id="RHEA:11853"/>
    </physiologicalReaction>
</comment>
<evidence type="ECO:0000256" key="7">
    <source>
        <dbReference type="ARBA" id="ARBA00047989"/>
    </source>
</evidence>
<dbReference type="GO" id="GO:0005507">
    <property type="term" value="F:copper ion binding"/>
    <property type="evidence" value="ECO:0007669"/>
    <property type="project" value="TreeGrafter"/>
</dbReference>
<evidence type="ECO:0000313" key="10">
    <source>
        <dbReference type="EMBL" id="SVB30830.1"/>
    </source>
</evidence>
<dbReference type="InterPro" id="IPR003730">
    <property type="entry name" value="Cu_polyphenol_OxRdtase"/>
</dbReference>
<evidence type="ECO:0000256" key="8">
    <source>
        <dbReference type="ARBA" id="ARBA00048968"/>
    </source>
</evidence>
<name>A0A382CXE1_9ZZZZ</name>
<dbReference type="Gene3D" id="3.60.140.10">
    <property type="entry name" value="CNF1/YfiH-like putative cysteine hydrolases"/>
    <property type="match status" value="1"/>
</dbReference>
<comment type="catalytic activity">
    <reaction evidence="7">
        <text>adenosine + H2O + H(+) = inosine + NH4(+)</text>
        <dbReference type="Rhea" id="RHEA:24408"/>
        <dbReference type="ChEBI" id="CHEBI:15377"/>
        <dbReference type="ChEBI" id="CHEBI:15378"/>
        <dbReference type="ChEBI" id="CHEBI:16335"/>
        <dbReference type="ChEBI" id="CHEBI:17596"/>
        <dbReference type="ChEBI" id="CHEBI:28938"/>
        <dbReference type="EC" id="3.5.4.4"/>
    </reaction>
    <physiologicalReaction direction="left-to-right" evidence="7">
        <dbReference type="Rhea" id="RHEA:24409"/>
    </physiologicalReaction>
</comment>
<organism evidence="10">
    <name type="scientific">marine metagenome</name>
    <dbReference type="NCBI Taxonomy" id="408172"/>
    <lineage>
        <taxon>unclassified sequences</taxon>
        <taxon>metagenomes</taxon>
        <taxon>ecological metagenomes</taxon>
    </lineage>
</organism>
<evidence type="ECO:0000256" key="5">
    <source>
        <dbReference type="ARBA" id="ARBA00022801"/>
    </source>
</evidence>
<dbReference type="InterPro" id="IPR038371">
    <property type="entry name" value="Cu_polyphenol_OxRdtase_sf"/>
</dbReference>
<gene>
    <name evidence="10" type="ORF">METZ01_LOCUS183684</name>
</gene>
<evidence type="ECO:0000256" key="4">
    <source>
        <dbReference type="ARBA" id="ARBA00022723"/>
    </source>
</evidence>